<reference evidence="1 2" key="1">
    <citation type="submission" date="2019-05" db="EMBL/GenBank/DDBJ databases">
        <title>Another draft genome of Portunus trituberculatus and its Hox gene families provides insights of decapod evolution.</title>
        <authorList>
            <person name="Jeong J.-H."/>
            <person name="Song I."/>
            <person name="Kim S."/>
            <person name="Choi T."/>
            <person name="Kim D."/>
            <person name="Ryu S."/>
            <person name="Kim W."/>
        </authorList>
    </citation>
    <scope>NUCLEOTIDE SEQUENCE [LARGE SCALE GENOMIC DNA]</scope>
    <source>
        <tissue evidence="1">Muscle</tissue>
    </source>
</reference>
<gene>
    <name evidence="1" type="ORF">E2C01_058475</name>
</gene>
<keyword evidence="2" id="KW-1185">Reference proteome</keyword>
<organism evidence="1 2">
    <name type="scientific">Portunus trituberculatus</name>
    <name type="common">Swimming crab</name>
    <name type="synonym">Neptunus trituberculatus</name>
    <dbReference type="NCBI Taxonomy" id="210409"/>
    <lineage>
        <taxon>Eukaryota</taxon>
        <taxon>Metazoa</taxon>
        <taxon>Ecdysozoa</taxon>
        <taxon>Arthropoda</taxon>
        <taxon>Crustacea</taxon>
        <taxon>Multicrustacea</taxon>
        <taxon>Malacostraca</taxon>
        <taxon>Eumalacostraca</taxon>
        <taxon>Eucarida</taxon>
        <taxon>Decapoda</taxon>
        <taxon>Pleocyemata</taxon>
        <taxon>Brachyura</taxon>
        <taxon>Eubrachyura</taxon>
        <taxon>Portunoidea</taxon>
        <taxon>Portunidae</taxon>
        <taxon>Portuninae</taxon>
        <taxon>Portunus</taxon>
    </lineage>
</organism>
<dbReference type="EMBL" id="VSRR010021978">
    <property type="protein sequence ID" value="MPC64361.1"/>
    <property type="molecule type" value="Genomic_DNA"/>
</dbReference>
<sequence length="109" mass="11534">MCPSEVYCKVSVNVVSQCRLQAVLRSVKKSVWSVAKSIGVGVCLCCCPVGHGVPHDTDMGGHPLKVDGVSPGGQVEDEVVNDKGEVVVGVWAVGFYDLEGKEGVRKEGY</sequence>
<dbReference type="Proteomes" id="UP000324222">
    <property type="component" value="Unassembled WGS sequence"/>
</dbReference>
<comment type="caution">
    <text evidence="1">The sequence shown here is derived from an EMBL/GenBank/DDBJ whole genome shotgun (WGS) entry which is preliminary data.</text>
</comment>
<accession>A0A5B7GVN6</accession>
<evidence type="ECO:0000313" key="2">
    <source>
        <dbReference type="Proteomes" id="UP000324222"/>
    </source>
</evidence>
<proteinExistence type="predicted"/>
<evidence type="ECO:0000313" key="1">
    <source>
        <dbReference type="EMBL" id="MPC64361.1"/>
    </source>
</evidence>
<dbReference type="AlphaFoldDB" id="A0A5B7GVN6"/>
<name>A0A5B7GVN6_PORTR</name>
<protein>
    <submittedName>
        <fullName evidence="1">Uncharacterized protein</fullName>
    </submittedName>
</protein>